<organism evidence="1 2">
    <name type="scientific">Leptospira kemamanensis</name>
    <dbReference type="NCBI Taxonomy" id="2484942"/>
    <lineage>
        <taxon>Bacteria</taxon>
        <taxon>Pseudomonadati</taxon>
        <taxon>Spirochaetota</taxon>
        <taxon>Spirochaetia</taxon>
        <taxon>Leptospirales</taxon>
        <taxon>Leptospiraceae</taxon>
        <taxon>Leptospira</taxon>
    </lineage>
</organism>
<evidence type="ECO:0000313" key="1">
    <source>
        <dbReference type="EMBL" id="TGL46861.1"/>
    </source>
</evidence>
<evidence type="ECO:0000313" key="2">
    <source>
        <dbReference type="Proteomes" id="UP000297609"/>
    </source>
</evidence>
<gene>
    <name evidence="1" type="ORF">EHQ59_17515</name>
</gene>
<proteinExistence type="predicted"/>
<keyword evidence="2" id="KW-1185">Reference proteome</keyword>
<dbReference type="Proteomes" id="UP000297609">
    <property type="component" value="Unassembled WGS sequence"/>
</dbReference>
<comment type="caution">
    <text evidence="1">The sequence shown here is derived from an EMBL/GenBank/DDBJ whole genome shotgun (WGS) entry which is preliminary data.</text>
</comment>
<dbReference type="AlphaFoldDB" id="A0A4R9JN64"/>
<dbReference type="OrthoDB" id="343399at2"/>
<evidence type="ECO:0008006" key="3">
    <source>
        <dbReference type="Google" id="ProtNLM"/>
    </source>
</evidence>
<name>A0A4R9JN64_9LEPT</name>
<reference evidence="1" key="1">
    <citation type="journal article" date="2019" name="PLoS Negl. Trop. Dis.">
        <title>Revisiting the worldwide diversity of Leptospira species in the environment.</title>
        <authorList>
            <person name="Vincent A.T."/>
            <person name="Schiettekatte O."/>
            <person name="Bourhy P."/>
            <person name="Veyrier F.J."/>
            <person name="Picardeau M."/>
        </authorList>
    </citation>
    <scope>NUCLEOTIDE SEQUENCE [LARGE SCALE GENOMIC DNA]</scope>
    <source>
        <strain evidence="1">201702454</strain>
    </source>
</reference>
<accession>A0A4R9JN64</accession>
<sequence>MKHLLLIIFLVLFSFQCKEKTNPADIAPNLNNIPNVKGEWVLEWENKSHILKLDPDGPKVLLDGKEGLEMDLDSMGIRIRASDEESIKGYFLYADSKPKSWIGTWENRVVRLLRRKGSE</sequence>
<dbReference type="EMBL" id="RQGG01000051">
    <property type="protein sequence ID" value="TGL46861.1"/>
    <property type="molecule type" value="Genomic_DNA"/>
</dbReference>
<protein>
    <recommendedName>
        <fullName evidence="3">TIGR03067 domain-containing protein</fullName>
    </recommendedName>
</protein>